<accession>A0A7S8E871</accession>
<dbReference type="EMBL" id="CP062983">
    <property type="protein sequence ID" value="QPC82151.1"/>
    <property type="molecule type" value="Genomic_DNA"/>
</dbReference>
<evidence type="ECO:0000256" key="2">
    <source>
        <dbReference type="SAM" id="Phobius"/>
    </source>
</evidence>
<sequence length="966" mass="102979">MEVTPTPAAGTNTVPPQGPSRREGSGAGCWIVGTLTAFVVFVLVIVGLFLPPISLYERLFGAQYVPLTAAGDSITTTDQSFRLVAAAPSNDFAANLNSVSLRDFVSDDGTSVEWIPEARNAVPFYLALQSPVYTVDARGHVPDALNYSVQIPANAPDRDLIDLYGWRADTQAWEFVPAQAVENHLEATTDTLYEHIAIFQAAPDTPRVVISYDVTQVLSQEAAQLATVIAPAGLQPTTDGNVTGSLAPGFDLNNGYLVMPVIRDFADPRALDTQTANTIMGNRTLRTQHANVIAQIASGGGFDGVFIDYRGLSQDQRENFSAFITDLGQRMDNVGLMLGVVVPAAENVEGVWQTGVYDWRALGQSADFVQIDMGLDPETYTTGQTQLVEAMLRWGVSEVSRYKLLMGLSARSVREFEGTFTTVGYDEALSGLGDVDLEALDRSETGSIEPGSEIRASLDGMPATAGVDTTINTPYIDYLNDDQSQRARLWLTTGDALRYRMDLTVPFALGGIAFEDLLTNDLAQDVYETVADYRTQIPSAPSPTDLALRWSIESSDGLVDEIITNLNEDLVITLEAPDGNYAVNVAVVGIGQEANESVRSGAAVALFQPTATPTPLPTSTPTPMPTVTPTPAPIVATQAAAPSGGGFGAVAPASGSIGSFEIGGHVNNVSGQAIGAMQRSGMVWMKKQIRFYPGYGAESAIEFINQAHAAGFKALVGTVGNPVDLAGGGEAYLREFANWVGAMAAAGADAIEVWNEPNIDREWPEGQISGGNYVVMLRLAYQSIKSANGSTIVISAAPSPTGAEAAYPGRVVNDNNWLRQVVDAGGLNYMDCLGMHYNEGIVPPNATGGDPRGDNYYTRFLTTFLNEHWSIIGGQRPICVTELGYLTPEGYPALSSYWAWGQNTTVAQQAAWLAQAASILSNSGKARMMVVWNVDFTQYASDPQGGYAIIRPDGSCPACDALAAAR</sequence>
<evidence type="ECO:0000313" key="4">
    <source>
        <dbReference type="Proteomes" id="UP000594468"/>
    </source>
</evidence>
<keyword evidence="2" id="KW-0472">Membrane</keyword>
<dbReference type="InterPro" id="IPR017853">
    <property type="entry name" value="GH"/>
</dbReference>
<protein>
    <recommendedName>
        <fullName evidence="5">GH18 domain-containing protein</fullName>
    </recommendedName>
</protein>
<dbReference type="PANTHER" id="PTHR12631">
    <property type="entry name" value="ALPHA-L-IDURONIDASE"/>
    <property type="match status" value="1"/>
</dbReference>
<evidence type="ECO:0000313" key="3">
    <source>
        <dbReference type="EMBL" id="QPC82151.1"/>
    </source>
</evidence>
<feature type="region of interest" description="Disordered" evidence="1">
    <location>
        <begin position="1"/>
        <end position="22"/>
    </location>
</feature>
<dbReference type="PANTHER" id="PTHR12631:SF10">
    <property type="entry name" value="BETA-XYLOSIDASE-LIKE PROTEIN-RELATED"/>
    <property type="match status" value="1"/>
</dbReference>
<dbReference type="GO" id="GO:0004553">
    <property type="term" value="F:hydrolase activity, hydrolyzing O-glycosyl compounds"/>
    <property type="evidence" value="ECO:0007669"/>
    <property type="project" value="TreeGrafter"/>
</dbReference>
<dbReference type="RefSeq" id="WP_195170220.1">
    <property type="nucleotide sequence ID" value="NZ_CP062983.1"/>
</dbReference>
<dbReference type="InterPro" id="IPR029070">
    <property type="entry name" value="Chitinase_insertion_sf"/>
</dbReference>
<dbReference type="Gene3D" id="3.10.50.10">
    <property type="match status" value="1"/>
</dbReference>
<keyword evidence="2" id="KW-1133">Transmembrane helix</keyword>
<dbReference type="AlphaFoldDB" id="A0A7S8E871"/>
<dbReference type="KEGG" id="pmet:G4Y79_21085"/>
<evidence type="ECO:0000256" key="1">
    <source>
        <dbReference type="SAM" id="MobiDB-lite"/>
    </source>
</evidence>
<keyword evidence="2" id="KW-0812">Transmembrane</keyword>
<evidence type="ECO:0008006" key="5">
    <source>
        <dbReference type="Google" id="ProtNLM"/>
    </source>
</evidence>
<dbReference type="Gene3D" id="3.20.20.80">
    <property type="entry name" value="Glycosidases"/>
    <property type="match status" value="2"/>
</dbReference>
<name>A0A7S8E871_9CHLR</name>
<dbReference type="InterPro" id="IPR051923">
    <property type="entry name" value="Glycosyl_Hydrolase_39"/>
</dbReference>
<organism evidence="3 4">
    <name type="scientific">Phototrophicus methaneseepsis</name>
    <dbReference type="NCBI Taxonomy" id="2710758"/>
    <lineage>
        <taxon>Bacteria</taxon>
        <taxon>Bacillati</taxon>
        <taxon>Chloroflexota</taxon>
        <taxon>Candidatus Thermofontia</taxon>
        <taxon>Phototrophicales</taxon>
        <taxon>Phototrophicaceae</taxon>
        <taxon>Phototrophicus</taxon>
    </lineage>
</organism>
<keyword evidence="4" id="KW-1185">Reference proteome</keyword>
<reference evidence="3 4" key="1">
    <citation type="submission" date="2020-02" db="EMBL/GenBank/DDBJ databases">
        <authorList>
            <person name="Zheng R.K."/>
            <person name="Sun C.M."/>
        </authorList>
    </citation>
    <scope>NUCLEOTIDE SEQUENCE [LARGE SCALE GENOMIC DNA]</scope>
    <source>
        <strain evidence="4">rifampicinis</strain>
    </source>
</reference>
<feature type="transmembrane region" description="Helical" evidence="2">
    <location>
        <begin position="27"/>
        <end position="50"/>
    </location>
</feature>
<proteinExistence type="predicted"/>
<gene>
    <name evidence="3" type="ORF">G4Y79_21085</name>
</gene>
<dbReference type="SUPFAM" id="SSF51445">
    <property type="entry name" value="(Trans)glycosidases"/>
    <property type="match status" value="2"/>
</dbReference>
<dbReference type="Proteomes" id="UP000594468">
    <property type="component" value="Chromosome"/>
</dbReference>